<organism evidence="2 3">
    <name type="scientific">Sutcliffiella horikoshii</name>
    <dbReference type="NCBI Taxonomy" id="79883"/>
    <lineage>
        <taxon>Bacteria</taxon>
        <taxon>Bacillati</taxon>
        <taxon>Bacillota</taxon>
        <taxon>Bacilli</taxon>
        <taxon>Bacillales</taxon>
        <taxon>Bacillaceae</taxon>
        <taxon>Sutcliffiella</taxon>
    </lineage>
</organism>
<dbReference type="RefSeq" id="WP_148989186.1">
    <property type="nucleotide sequence ID" value="NZ_VTEV01000006.1"/>
</dbReference>
<keyword evidence="1" id="KW-1133">Transmembrane helix</keyword>
<accession>A0A5D4SYF7</accession>
<proteinExistence type="predicted"/>
<evidence type="ECO:0000313" key="3">
    <source>
        <dbReference type="Proteomes" id="UP000322524"/>
    </source>
</evidence>
<comment type="caution">
    <text evidence="2">The sequence shown here is derived from an EMBL/GenBank/DDBJ whole genome shotgun (WGS) entry which is preliminary data.</text>
</comment>
<dbReference type="EMBL" id="VTEV01000006">
    <property type="protein sequence ID" value="TYS67044.1"/>
    <property type="molecule type" value="Genomic_DNA"/>
</dbReference>
<gene>
    <name evidence="2" type="ORF">FZC76_16080</name>
</gene>
<feature type="transmembrane region" description="Helical" evidence="1">
    <location>
        <begin position="12"/>
        <end position="29"/>
    </location>
</feature>
<evidence type="ECO:0000313" key="2">
    <source>
        <dbReference type="EMBL" id="TYS67044.1"/>
    </source>
</evidence>
<name>A0A5D4SYF7_9BACI</name>
<protein>
    <submittedName>
        <fullName evidence="2">Uncharacterized protein</fullName>
    </submittedName>
</protein>
<reference evidence="2 3" key="1">
    <citation type="submission" date="2019-08" db="EMBL/GenBank/DDBJ databases">
        <title>Bacillus genomes from the desert of Cuatro Cienegas, Coahuila.</title>
        <authorList>
            <person name="Olmedo-Alvarez G."/>
        </authorList>
    </citation>
    <scope>NUCLEOTIDE SEQUENCE [LARGE SCALE GENOMIC DNA]</scope>
    <source>
        <strain evidence="2 3">CH28_1T</strain>
    </source>
</reference>
<dbReference type="Proteomes" id="UP000322524">
    <property type="component" value="Unassembled WGS sequence"/>
</dbReference>
<feature type="transmembrane region" description="Helical" evidence="1">
    <location>
        <begin position="60"/>
        <end position="80"/>
    </location>
</feature>
<keyword evidence="1" id="KW-0472">Membrane</keyword>
<keyword evidence="1" id="KW-0812">Transmembrane</keyword>
<sequence>MEGYSLTNRSIKFAAYSILVIGILGFLMLGNTLTTTEPDIELTLTGGVIEGDEIPHPQRWLFAVIFLGTGIFYALILFAISEALTRLHDMADYSRESSRHLTSLNQKASI</sequence>
<dbReference type="AlphaFoldDB" id="A0A5D4SYF7"/>
<evidence type="ECO:0000256" key="1">
    <source>
        <dbReference type="SAM" id="Phobius"/>
    </source>
</evidence>